<sequence>MMKKIYYLDLFPHSRRCKSTTYFINTKTFPSFFKTLRKLYDFLSFFEFIFKNYNFTKTTNSTIIRYLIMFQSVKTP</sequence>
<dbReference type="AlphaFoldDB" id="A0A376EG52"/>
<proteinExistence type="predicted"/>
<name>A0A376EG52_CHRCU</name>
<gene>
    <name evidence="1" type="ORF">NCTC13533_04453</name>
</gene>
<accession>A0A376EG52</accession>
<organism evidence="1 2">
    <name type="scientific">Chryseobacterium carnipullorum</name>
    <dbReference type="NCBI Taxonomy" id="1124835"/>
    <lineage>
        <taxon>Bacteria</taxon>
        <taxon>Pseudomonadati</taxon>
        <taxon>Bacteroidota</taxon>
        <taxon>Flavobacteriia</taxon>
        <taxon>Flavobacteriales</taxon>
        <taxon>Weeksellaceae</taxon>
        <taxon>Chryseobacterium group</taxon>
        <taxon>Chryseobacterium</taxon>
    </lineage>
</organism>
<reference evidence="1 2" key="1">
    <citation type="submission" date="2018-06" db="EMBL/GenBank/DDBJ databases">
        <authorList>
            <consortium name="Pathogen Informatics"/>
            <person name="Doyle S."/>
        </authorList>
    </citation>
    <scope>NUCLEOTIDE SEQUENCE [LARGE SCALE GENOMIC DNA]</scope>
    <source>
        <strain evidence="1 2">NCTC13533</strain>
    </source>
</reference>
<dbReference type="EMBL" id="UFVQ01000003">
    <property type="protein sequence ID" value="STD08599.1"/>
    <property type="molecule type" value="Genomic_DNA"/>
</dbReference>
<evidence type="ECO:0000313" key="1">
    <source>
        <dbReference type="EMBL" id="STD08599.1"/>
    </source>
</evidence>
<evidence type="ECO:0000313" key="2">
    <source>
        <dbReference type="Proteomes" id="UP000255224"/>
    </source>
</evidence>
<dbReference type="Proteomes" id="UP000255224">
    <property type="component" value="Unassembled WGS sequence"/>
</dbReference>
<protein>
    <submittedName>
        <fullName evidence="1">Uncharacterized protein</fullName>
    </submittedName>
</protein>